<feature type="region of interest" description="Disordered" evidence="1">
    <location>
        <begin position="54"/>
        <end position="73"/>
    </location>
</feature>
<keyword evidence="3" id="KW-1185">Reference proteome</keyword>
<evidence type="ECO:0000313" key="3">
    <source>
        <dbReference type="Proteomes" id="UP001434883"/>
    </source>
</evidence>
<evidence type="ECO:0000256" key="1">
    <source>
        <dbReference type="SAM" id="MobiDB-lite"/>
    </source>
</evidence>
<dbReference type="Proteomes" id="UP001434883">
    <property type="component" value="Unassembled WGS sequence"/>
</dbReference>
<organism evidence="2 3">
    <name type="scientific">Xenoophorus captivus</name>
    <dbReference type="NCBI Taxonomy" id="1517983"/>
    <lineage>
        <taxon>Eukaryota</taxon>
        <taxon>Metazoa</taxon>
        <taxon>Chordata</taxon>
        <taxon>Craniata</taxon>
        <taxon>Vertebrata</taxon>
        <taxon>Euteleostomi</taxon>
        <taxon>Actinopterygii</taxon>
        <taxon>Neopterygii</taxon>
        <taxon>Teleostei</taxon>
        <taxon>Neoteleostei</taxon>
        <taxon>Acanthomorphata</taxon>
        <taxon>Ovalentaria</taxon>
        <taxon>Atherinomorphae</taxon>
        <taxon>Cyprinodontiformes</taxon>
        <taxon>Goodeidae</taxon>
        <taxon>Xenoophorus</taxon>
    </lineage>
</organism>
<gene>
    <name evidence="2" type="ORF">XENOCAPTIV_022467</name>
</gene>
<reference evidence="2 3" key="1">
    <citation type="submission" date="2021-06" db="EMBL/GenBank/DDBJ databases">
        <authorList>
            <person name="Palmer J.M."/>
        </authorList>
    </citation>
    <scope>NUCLEOTIDE SEQUENCE [LARGE SCALE GENOMIC DNA]</scope>
    <source>
        <strain evidence="2 3">XC_2019</strain>
        <tissue evidence="2">Muscle</tissue>
    </source>
</reference>
<protein>
    <submittedName>
        <fullName evidence="2">Uncharacterized protein</fullName>
    </submittedName>
</protein>
<accession>A0ABV0QC25</accession>
<sequence>MELSAISRMQSDYTNCSKGYWTSQGRDIEGPNANRVHSKVLLVARTVAAYRRRLPNPLDDSTPEGRLPKPTGYSTSEQLRHVTIKVSLRIPQWQQGLTSVTWYPVEVMTVHLCTFVSAHQGDVQVELDFLTKNTWLEWITFTLKALT</sequence>
<proteinExistence type="predicted"/>
<evidence type="ECO:0000313" key="2">
    <source>
        <dbReference type="EMBL" id="MEQ2193047.1"/>
    </source>
</evidence>
<comment type="caution">
    <text evidence="2">The sequence shown here is derived from an EMBL/GenBank/DDBJ whole genome shotgun (WGS) entry which is preliminary data.</text>
</comment>
<dbReference type="EMBL" id="JAHRIN010005017">
    <property type="protein sequence ID" value="MEQ2193047.1"/>
    <property type="molecule type" value="Genomic_DNA"/>
</dbReference>
<name>A0ABV0QC25_9TELE</name>